<dbReference type="EMBL" id="AAXT01000002">
    <property type="protein sequence ID" value="EDO06924.1"/>
    <property type="molecule type" value="Genomic_DNA"/>
</dbReference>
<feature type="transmembrane region" description="Helical" evidence="1">
    <location>
        <begin position="314"/>
        <end position="338"/>
    </location>
</feature>
<reference evidence="3" key="3">
    <citation type="journal article" date="2021" name="Int. J. Parasitol.">
        <title>Comparative analysis of gene expression between Babesia bovis blood stages and kinetes allowed by improved genome annotation.</title>
        <authorList>
            <person name="Ueti M.W."/>
            <person name="Johnson W.C."/>
            <person name="Kappmeyer L.S."/>
            <person name="Herndon D.R."/>
            <person name="Mousel M.R."/>
            <person name="Reif K.E."/>
            <person name="Taus N.S."/>
            <person name="Ifeonu O.O."/>
            <person name="Silva J.C."/>
            <person name="Suarez C.E."/>
            <person name="Brayton K.A."/>
        </authorList>
    </citation>
    <scope>NUCLEOTIDE SEQUENCE [LARGE SCALE GENOMIC DNA]</scope>
</reference>
<keyword evidence="3" id="KW-1185">Reference proteome</keyword>
<keyword evidence="1" id="KW-1133">Transmembrane helix</keyword>
<dbReference type="RefSeq" id="XP_001610492.1">
    <property type="nucleotide sequence ID" value="XM_001610442.1"/>
</dbReference>
<feature type="transmembrane region" description="Helical" evidence="1">
    <location>
        <begin position="155"/>
        <end position="177"/>
    </location>
</feature>
<evidence type="ECO:0000313" key="3">
    <source>
        <dbReference type="Proteomes" id="UP000002173"/>
    </source>
</evidence>
<feature type="transmembrane region" description="Helical" evidence="1">
    <location>
        <begin position="350"/>
        <end position="371"/>
    </location>
</feature>
<feature type="transmembrane region" description="Helical" evidence="1">
    <location>
        <begin position="233"/>
        <end position="257"/>
    </location>
</feature>
<sequence length="405" mass="44928">MDNTTCTTIVLVLLWLSICCQAVGLLVTLISYYSNPELLQHYSSLYGTYAVIPSTTTLSTLLLVVCLWQCKKAGYLVTPMTWYHWVLLVLLVLLQIVAVLTEYLGLQGWGHKSLGTNWKYPIYSILVVLMVILGSTLYCGWKCNLFCRPCCKSQYVCYGSAIVVVLAVLIVLAVIASMGEHRRTESFGVGFEWLNEILTIGYFGYMVVPITQCYTMAVLWRTTMKLPYTVPEVVTLLTSVLTVASILALALASILAVTVSGSTHKDGVQASTKAYYSTLLNTAGYPLLAAHLLCLGITWYCMEYKGIFYWPKNYLCFGVLAAVLVVALVLVLVVIVIPNVEREEGGDVDAVKYTLIGYSILLMIPTLWYGYRCGLFKWCLPKKKGLEATDIAENTTADTDIAKEE</sequence>
<reference evidence="2 3" key="1">
    <citation type="journal article" date="2007" name="PLoS Pathog.">
        <title>Genome sequence of Babesia bovis and comparative analysis of apicomplexan hemoprotozoa.</title>
        <authorList>
            <person name="Brayton K.A."/>
            <person name="Lau A.O.T."/>
            <person name="Herndon D.R."/>
            <person name="Hannick L."/>
            <person name="Kappmeyer L.S."/>
            <person name="Berens S.J."/>
            <person name="Bidwell S.L."/>
            <person name="Brown W.C."/>
            <person name="Crabtree J."/>
            <person name="Fadrosh D."/>
            <person name="Feldblum T."/>
            <person name="Forberger H.A."/>
            <person name="Haas B.J."/>
            <person name="Howell J.M."/>
            <person name="Khouri H."/>
            <person name="Koo H."/>
            <person name="Mann D.J."/>
            <person name="Norimine J."/>
            <person name="Paulsen I.T."/>
            <person name="Radune D."/>
            <person name="Ren Q."/>
            <person name="Smith R.K. Jr."/>
            <person name="Suarez C.E."/>
            <person name="White O."/>
            <person name="Wortman J.R."/>
            <person name="Knowles D.P. Jr."/>
            <person name="McElwain T.F."/>
            <person name="Nene V.M."/>
        </authorList>
    </citation>
    <scope>NUCLEOTIDE SEQUENCE [LARGE SCALE GENOMIC DNA]</scope>
    <source>
        <strain evidence="2">T2Bo</strain>
    </source>
</reference>
<feature type="transmembrane region" description="Helical" evidence="1">
    <location>
        <begin position="46"/>
        <end position="70"/>
    </location>
</feature>
<feature type="transmembrane region" description="Helical" evidence="1">
    <location>
        <begin position="120"/>
        <end position="143"/>
    </location>
</feature>
<dbReference type="KEGG" id="bbo:BBOV_IV005630"/>
<keyword evidence="1" id="KW-0812">Transmembrane</keyword>
<dbReference type="GeneID" id="5478726"/>
<feature type="transmembrane region" description="Helical" evidence="1">
    <location>
        <begin position="197"/>
        <end position="221"/>
    </location>
</feature>
<name>A7AQV5_BABBO</name>
<dbReference type="VEuPathDB" id="PiroplasmaDB:BBOV_IV005630"/>
<feature type="transmembrane region" description="Helical" evidence="1">
    <location>
        <begin position="82"/>
        <end position="100"/>
    </location>
</feature>
<comment type="caution">
    <text evidence="2">The sequence shown here is derived from an EMBL/GenBank/DDBJ whole genome shotgun (WGS) entry which is preliminary data.</text>
</comment>
<dbReference type="AlphaFoldDB" id="A7AQV5"/>
<feature type="transmembrane region" description="Helical" evidence="1">
    <location>
        <begin position="283"/>
        <end position="302"/>
    </location>
</feature>
<proteinExistence type="predicted"/>
<evidence type="ECO:0000313" key="2">
    <source>
        <dbReference type="EMBL" id="EDO06924.1"/>
    </source>
</evidence>
<dbReference type="Proteomes" id="UP000002173">
    <property type="component" value="Unassembled WGS sequence"/>
</dbReference>
<reference evidence="3" key="2">
    <citation type="journal article" date="2020" name="Data Brief">
        <title>Transcriptome dataset of Babesia bovis life stages within vertebrate and invertebrate hosts.</title>
        <authorList>
            <person name="Ueti M.W."/>
            <person name="Johnson W.C."/>
            <person name="Kappmeyer L.S."/>
            <person name="Herndon D.R."/>
            <person name="Mousel M.R."/>
            <person name="Reif K.E."/>
            <person name="Taus N.S."/>
            <person name="Ifeonu O.O."/>
            <person name="Silva J.C."/>
            <person name="Suarez C.E."/>
            <person name="Brayton K.A."/>
        </authorList>
    </citation>
    <scope>NUCLEOTIDE SEQUENCE [LARGE SCALE GENOMIC DNA]</scope>
</reference>
<organism evidence="2 3">
    <name type="scientific">Babesia bovis</name>
    <dbReference type="NCBI Taxonomy" id="5865"/>
    <lineage>
        <taxon>Eukaryota</taxon>
        <taxon>Sar</taxon>
        <taxon>Alveolata</taxon>
        <taxon>Apicomplexa</taxon>
        <taxon>Aconoidasida</taxon>
        <taxon>Piroplasmida</taxon>
        <taxon>Babesiidae</taxon>
        <taxon>Babesia</taxon>
    </lineage>
</organism>
<feature type="transmembrane region" description="Helical" evidence="1">
    <location>
        <begin position="12"/>
        <end position="34"/>
    </location>
</feature>
<keyword evidence="1" id="KW-0472">Membrane</keyword>
<evidence type="ECO:0000256" key="1">
    <source>
        <dbReference type="SAM" id="Phobius"/>
    </source>
</evidence>
<accession>A7AQV5</accession>
<gene>
    <name evidence="2" type="ORF">BBOV_IV005630</name>
</gene>
<protein>
    <submittedName>
        <fullName evidence="2">Membrane protein, putative</fullName>
    </submittedName>
</protein>
<dbReference type="InParanoid" id="A7AQV5"/>